<evidence type="ECO:0000256" key="1">
    <source>
        <dbReference type="SAM" id="SignalP"/>
    </source>
</evidence>
<evidence type="ECO:0000313" key="2">
    <source>
        <dbReference type="EMBL" id="EGD45660.1"/>
    </source>
</evidence>
<keyword evidence="3" id="KW-1185">Reference proteome</keyword>
<accession>F1TIT1</accession>
<reference evidence="2" key="1">
    <citation type="submission" date="2009-07" db="EMBL/GenBank/DDBJ databases">
        <authorList>
            <consortium name="US DOE Joint Genome Institute (JGI-PGF)"/>
            <person name="Lucas S."/>
            <person name="Copeland A."/>
            <person name="Lapidus A."/>
            <person name="Glavina del Rio T."/>
            <person name="Tice H."/>
            <person name="Bruce D."/>
            <person name="Goodwin L."/>
            <person name="Pitluck S."/>
            <person name="Larimer F."/>
            <person name="Land M.L."/>
            <person name="Mouttaki H."/>
            <person name="He Z."/>
            <person name="Zhou J."/>
            <person name="Hemme C.L."/>
        </authorList>
    </citation>
    <scope>NUCLEOTIDE SEQUENCE [LARGE SCALE GENOMIC DNA]</scope>
    <source>
        <strain evidence="2">DSM 2782</strain>
    </source>
</reference>
<evidence type="ECO:0008006" key="4">
    <source>
        <dbReference type="Google" id="ProtNLM"/>
    </source>
</evidence>
<gene>
    <name evidence="2" type="ORF">Cpap_0016</name>
</gene>
<dbReference type="OrthoDB" id="1738147at2"/>
<protein>
    <recommendedName>
        <fullName evidence="4">Adhesin domain-containing protein</fullName>
    </recommendedName>
</protein>
<dbReference type="RefSeq" id="WP_004622637.1">
    <property type="nucleotide sequence ID" value="NZ_ACXX02000023.1"/>
</dbReference>
<sequence>MKKIHLCLVMAAFIILSSCGSENTVFPKHSTYGYRNGSIKVSKSIKTLNINIDSGNLQIYCWDNDEIKYEAKHVVRGNKSDEALRKLLKNYSIKSGQKEKTTYITVSYADKIKKPQDFYTEIKLTLPRTIKNLSIKNGVGSILVEDKFEGNITGDVDSVNTEIKAMNGKLIWKCDTGNFRLGSGKLLRDSTVNITAGNISSKAECEDNSQFVFKTGAGNVELSFPKESEITVDSYGTLQNNQFTGITGNIQVKAATNMGKIAINGY</sequence>
<dbReference type="STRING" id="588581.Cpap_0016"/>
<feature type="chain" id="PRO_5039580495" description="Adhesin domain-containing protein" evidence="1">
    <location>
        <begin position="24"/>
        <end position="266"/>
    </location>
</feature>
<feature type="signal peptide" evidence="1">
    <location>
        <begin position="1"/>
        <end position="23"/>
    </location>
</feature>
<dbReference type="eggNOG" id="ENOG5032TC6">
    <property type="taxonomic scope" value="Bacteria"/>
</dbReference>
<proteinExistence type="predicted"/>
<comment type="caution">
    <text evidence="2">The sequence shown here is derived from an EMBL/GenBank/DDBJ whole genome shotgun (WGS) entry which is preliminary data.</text>
</comment>
<dbReference type="EMBL" id="ACXX02000023">
    <property type="protein sequence ID" value="EGD45660.1"/>
    <property type="molecule type" value="Genomic_DNA"/>
</dbReference>
<reference evidence="2" key="2">
    <citation type="submission" date="2011-01" db="EMBL/GenBank/DDBJ databases">
        <title>The Non-contiguous Finished genome of Clostridium papyrosolvens.</title>
        <authorList>
            <person name="Lucas S."/>
            <person name="Copeland A."/>
            <person name="Lapidus A."/>
            <person name="Cheng J.-F."/>
            <person name="Goodwin L."/>
            <person name="Pitluck S."/>
            <person name="Misra M."/>
            <person name="Chertkov O."/>
            <person name="Detter J.C."/>
            <person name="Han C."/>
            <person name="Tapia R."/>
            <person name="Land M."/>
            <person name="Hauser L."/>
            <person name="Kyrpides N."/>
            <person name="Ivanova N."/>
            <person name="Pagani I."/>
            <person name="Mouttaki H."/>
            <person name="He Z."/>
            <person name="Zhou J."/>
            <person name="Hemme C.L."/>
            <person name="Woyke T."/>
        </authorList>
    </citation>
    <scope>NUCLEOTIDE SEQUENCE [LARGE SCALE GENOMIC DNA]</scope>
    <source>
        <strain evidence="2">DSM 2782</strain>
    </source>
</reference>
<keyword evidence="1" id="KW-0732">Signal</keyword>
<dbReference type="PROSITE" id="PS51257">
    <property type="entry name" value="PROKAR_LIPOPROTEIN"/>
    <property type="match status" value="1"/>
</dbReference>
<dbReference type="Proteomes" id="UP000003860">
    <property type="component" value="Unassembled WGS sequence"/>
</dbReference>
<evidence type="ECO:0000313" key="3">
    <source>
        <dbReference type="Proteomes" id="UP000003860"/>
    </source>
</evidence>
<dbReference type="AlphaFoldDB" id="F1TIT1"/>
<name>F1TIT1_9FIRM</name>
<organism evidence="2 3">
    <name type="scientific">Ruminiclostridium papyrosolvens DSM 2782</name>
    <dbReference type="NCBI Taxonomy" id="588581"/>
    <lineage>
        <taxon>Bacteria</taxon>
        <taxon>Bacillati</taxon>
        <taxon>Bacillota</taxon>
        <taxon>Clostridia</taxon>
        <taxon>Eubacteriales</taxon>
        <taxon>Oscillospiraceae</taxon>
        <taxon>Ruminiclostridium</taxon>
    </lineage>
</organism>